<sequence length="523" mass="57600">MSRVSQPAAAEEPDSAPRTLTPAERIAPSRHDPLVAAATRPVGGPIGTHAAVGRQWFWSPQRVGLAMAVLALVVCWFGKASCIQQYSDSNGVHQLDWRSGRPFVAMCYSDIVPLYSSEKLDDAKTFPYVTSWQEDSQTAENQTRYMEYPVVTGLFQWINAKLAAGWTSVANAGWLPGALPVAIYFNISAFWLALAWLVTVWATGRTTKRRPWDAVLVAISPLVLVHTFTNFDALATAATAAGILAWSRKRPEVAGVLFGLGVATKLYPLLLLGVLFLLCLRAGKLRAWSRTAAFTVLAWLVVNVPFIVAAPRGWWEFFRLNTLRPMDPDSLYNVVSYATGWAGFDGVLQKGQTPTVLNIVVAVLFLACCAGIAYVALTAPRRPRFGQLAFLVVAAFLLTNKVWSPQYSLWLVPLAVLAIPRWRLLLGWMVIDAAVWAPRMFYYLGVDHKGLPAGWFLGGVVIRDLAVIGLCVLVLREIYRPRTDLVRLSGDDDPAGGVLERARDKVTFAAFRRSRTDAQQPVS</sequence>
<evidence type="ECO:0000256" key="1">
    <source>
        <dbReference type="ARBA" id="ARBA00004651"/>
    </source>
</evidence>
<feature type="transmembrane region" description="Helical" evidence="9">
    <location>
        <begin position="424"/>
        <end position="443"/>
    </location>
</feature>
<keyword evidence="3" id="KW-0808">Transferase</keyword>
<reference evidence="10 11" key="1">
    <citation type="submission" date="2020-08" db="EMBL/GenBank/DDBJ databases">
        <title>Amycolatopsis sp. nov. DR6-1 isolated from Dendrobium heterocarpum.</title>
        <authorList>
            <person name="Tedsree N."/>
            <person name="Kuncharoen N."/>
            <person name="Likhitwitayawuid K."/>
            <person name="Tanasupawat S."/>
        </authorList>
    </citation>
    <scope>NUCLEOTIDE SEQUENCE [LARGE SCALE GENOMIC DNA]</scope>
    <source>
        <strain evidence="10 11">DR6-1</strain>
    </source>
</reference>
<evidence type="ECO:0000256" key="9">
    <source>
        <dbReference type="SAM" id="Phobius"/>
    </source>
</evidence>
<evidence type="ECO:0000256" key="7">
    <source>
        <dbReference type="ARBA" id="ARBA00024033"/>
    </source>
</evidence>
<evidence type="ECO:0000256" key="2">
    <source>
        <dbReference type="ARBA" id="ARBA00022475"/>
    </source>
</evidence>
<proteinExistence type="inferred from homology"/>
<dbReference type="Proteomes" id="UP000526734">
    <property type="component" value="Unassembled WGS sequence"/>
</dbReference>
<dbReference type="PIRSF" id="PIRSF010361">
    <property type="entry name" value="UCP010361"/>
    <property type="match status" value="1"/>
</dbReference>
<dbReference type="EMBL" id="JACGZW010000007">
    <property type="protein sequence ID" value="MBB1156014.1"/>
    <property type="molecule type" value="Genomic_DNA"/>
</dbReference>
<accession>A0A7W3ZCM9</accession>
<dbReference type="InterPro" id="IPR016570">
    <property type="entry name" value="UCP010361"/>
</dbReference>
<comment type="similarity">
    <text evidence="7">Belongs to the glycosyltransferase 87 family.</text>
</comment>
<gene>
    <name evidence="10" type="ORF">H4281_22930</name>
</gene>
<keyword evidence="11" id="KW-1185">Reference proteome</keyword>
<evidence type="ECO:0000256" key="5">
    <source>
        <dbReference type="ARBA" id="ARBA00022989"/>
    </source>
</evidence>
<feature type="transmembrane region" description="Helical" evidence="9">
    <location>
        <begin position="214"/>
        <end position="247"/>
    </location>
</feature>
<dbReference type="InterPro" id="IPR018584">
    <property type="entry name" value="GT87"/>
</dbReference>
<keyword evidence="4 9" id="KW-0812">Transmembrane</keyword>
<keyword evidence="2" id="KW-1003">Cell membrane</keyword>
<keyword evidence="5 9" id="KW-1133">Transmembrane helix</keyword>
<feature type="transmembrane region" description="Helical" evidence="9">
    <location>
        <begin position="181"/>
        <end position="202"/>
    </location>
</feature>
<evidence type="ECO:0000256" key="8">
    <source>
        <dbReference type="SAM" id="MobiDB-lite"/>
    </source>
</evidence>
<dbReference type="GO" id="GO:0005886">
    <property type="term" value="C:plasma membrane"/>
    <property type="evidence" value="ECO:0007669"/>
    <property type="project" value="UniProtKB-SubCell"/>
</dbReference>
<evidence type="ECO:0000256" key="3">
    <source>
        <dbReference type="ARBA" id="ARBA00022679"/>
    </source>
</evidence>
<organism evidence="10 11">
    <name type="scientific">Amycolatopsis dendrobii</name>
    <dbReference type="NCBI Taxonomy" id="2760662"/>
    <lineage>
        <taxon>Bacteria</taxon>
        <taxon>Bacillati</taxon>
        <taxon>Actinomycetota</taxon>
        <taxon>Actinomycetes</taxon>
        <taxon>Pseudonocardiales</taxon>
        <taxon>Pseudonocardiaceae</taxon>
        <taxon>Amycolatopsis</taxon>
    </lineage>
</organism>
<evidence type="ECO:0000256" key="4">
    <source>
        <dbReference type="ARBA" id="ARBA00022692"/>
    </source>
</evidence>
<evidence type="ECO:0000313" key="11">
    <source>
        <dbReference type="Proteomes" id="UP000526734"/>
    </source>
</evidence>
<dbReference type="Pfam" id="PF09594">
    <property type="entry name" value="GT87"/>
    <property type="match status" value="1"/>
</dbReference>
<keyword evidence="6 9" id="KW-0472">Membrane</keyword>
<dbReference type="RefSeq" id="WP_182892969.1">
    <property type="nucleotide sequence ID" value="NZ_JACGZW010000007.1"/>
</dbReference>
<name>A0A7W3ZCM9_9PSEU</name>
<dbReference type="AlphaFoldDB" id="A0A7W3ZCM9"/>
<feature type="region of interest" description="Disordered" evidence="8">
    <location>
        <begin position="1"/>
        <end position="25"/>
    </location>
</feature>
<feature type="transmembrane region" description="Helical" evidence="9">
    <location>
        <begin position="253"/>
        <end position="280"/>
    </location>
</feature>
<protein>
    <submittedName>
        <fullName evidence="10">DUF2029 domain-containing protein</fullName>
    </submittedName>
</protein>
<evidence type="ECO:0000256" key="6">
    <source>
        <dbReference type="ARBA" id="ARBA00023136"/>
    </source>
</evidence>
<comment type="caution">
    <text evidence="10">The sequence shown here is derived from an EMBL/GenBank/DDBJ whole genome shotgun (WGS) entry which is preliminary data.</text>
</comment>
<feature type="transmembrane region" description="Helical" evidence="9">
    <location>
        <begin position="292"/>
        <end position="310"/>
    </location>
</feature>
<evidence type="ECO:0000313" key="10">
    <source>
        <dbReference type="EMBL" id="MBB1156014.1"/>
    </source>
</evidence>
<feature type="transmembrane region" description="Helical" evidence="9">
    <location>
        <begin position="355"/>
        <end position="379"/>
    </location>
</feature>
<feature type="transmembrane region" description="Helical" evidence="9">
    <location>
        <begin position="455"/>
        <end position="475"/>
    </location>
</feature>
<comment type="subcellular location">
    <subcellularLocation>
        <location evidence="1">Cell membrane</location>
        <topology evidence="1">Multi-pass membrane protein</topology>
    </subcellularLocation>
</comment>
<dbReference type="GO" id="GO:0016758">
    <property type="term" value="F:hexosyltransferase activity"/>
    <property type="evidence" value="ECO:0007669"/>
    <property type="project" value="InterPro"/>
</dbReference>